<keyword evidence="2" id="KW-1133">Transmembrane helix</keyword>
<feature type="region of interest" description="Disordered" evidence="1">
    <location>
        <begin position="338"/>
        <end position="383"/>
    </location>
</feature>
<reference evidence="3 4" key="1">
    <citation type="submission" date="2024-06" db="EMBL/GenBank/DDBJ databases">
        <title>A chromosome-level genome assembly of beet webworm, Loxostege sticticalis.</title>
        <authorList>
            <person name="Zhang Y."/>
        </authorList>
    </citation>
    <scope>NUCLEOTIDE SEQUENCE [LARGE SCALE GENOMIC DNA]</scope>
    <source>
        <strain evidence="3">AQ028</strain>
        <tissue evidence="3">Male pupae</tissue>
    </source>
</reference>
<organism evidence="3 4">
    <name type="scientific">Loxostege sticticalis</name>
    <name type="common">Beet webworm moth</name>
    <dbReference type="NCBI Taxonomy" id="481309"/>
    <lineage>
        <taxon>Eukaryota</taxon>
        <taxon>Metazoa</taxon>
        <taxon>Ecdysozoa</taxon>
        <taxon>Arthropoda</taxon>
        <taxon>Hexapoda</taxon>
        <taxon>Insecta</taxon>
        <taxon>Pterygota</taxon>
        <taxon>Neoptera</taxon>
        <taxon>Endopterygota</taxon>
        <taxon>Lepidoptera</taxon>
        <taxon>Glossata</taxon>
        <taxon>Ditrysia</taxon>
        <taxon>Pyraloidea</taxon>
        <taxon>Crambidae</taxon>
        <taxon>Pyraustinae</taxon>
        <taxon>Loxostege</taxon>
    </lineage>
</organism>
<dbReference type="Proteomes" id="UP001549921">
    <property type="component" value="Unassembled WGS sequence"/>
</dbReference>
<sequence length="383" mass="43162">MVYLVLPKTKKEEVVSEVKLEITKEGATITEFKNGDILDFTCYDLQSDKTQLKISVLPKSEGLQEIELQTTQQAKYNGKTMYTAHYKMNFTSRSVDVTCSSFMNNRVVINYSTLTLYRSIEAGPNLDTTKDSFTGEIGLAPLGKPQTSFNRSMPIQPFWIWVAIGSGVIIIVVLVACSIMVFKKGKREEAMIQRASVNYEHFTNDAQEPTPPFPRGAKLEQTYLAPVDLEESPYAISRPQDTDTYALPYTPSTVEELYSKPVPKTSRINALYSQILPKSLRGNQNSSKYVNSGANDELQYAEIGHPSKNYANVQDKSKEKTVEEDNYAEILHRSDDYANLNGQKTGGKPKDDNYTNVFSNDPYVNAKRDDYAEPSYCELSRKN</sequence>
<proteinExistence type="predicted"/>
<keyword evidence="2" id="KW-0812">Transmembrane</keyword>
<name>A0ABD0S6L4_LOXSC</name>
<gene>
    <name evidence="3" type="ORF">ABMA28_011540</name>
</gene>
<evidence type="ECO:0000313" key="4">
    <source>
        <dbReference type="Proteomes" id="UP001549921"/>
    </source>
</evidence>
<accession>A0ABD0S6L4</accession>
<evidence type="ECO:0000313" key="3">
    <source>
        <dbReference type="EMBL" id="KAL0809331.1"/>
    </source>
</evidence>
<evidence type="ECO:0000256" key="2">
    <source>
        <dbReference type="SAM" id="Phobius"/>
    </source>
</evidence>
<protein>
    <submittedName>
        <fullName evidence="3">Uncharacterized protein</fullName>
    </submittedName>
</protein>
<evidence type="ECO:0000256" key="1">
    <source>
        <dbReference type="SAM" id="MobiDB-lite"/>
    </source>
</evidence>
<dbReference type="AlphaFoldDB" id="A0ABD0S6L4"/>
<feature type="transmembrane region" description="Helical" evidence="2">
    <location>
        <begin position="158"/>
        <end position="182"/>
    </location>
</feature>
<keyword evidence="2" id="KW-0472">Membrane</keyword>
<comment type="caution">
    <text evidence="3">The sequence shown here is derived from an EMBL/GenBank/DDBJ whole genome shotgun (WGS) entry which is preliminary data.</text>
</comment>
<dbReference type="EMBL" id="JBEDNZ010000029">
    <property type="protein sequence ID" value="KAL0809331.1"/>
    <property type="molecule type" value="Genomic_DNA"/>
</dbReference>